<keyword evidence="5 8" id="KW-0378">Hydrolase</keyword>
<keyword evidence="6 8" id="KW-0862">Zinc</keyword>
<dbReference type="InterPro" id="IPR014311">
    <property type="entry name" value="Guanine_deaminase"/>
</dbReference>
<protein>
    <recommendedName>
        <fullName evidence="3 7">Guanine deaminase</fullName>
        <shortName evidence="8">Guanase</shortName>
        <ecNumber evidence="3 7">3.5.4.3</ecNumber>
    </recommendedName>
    <alternativeName>
        <fullName evidence="8">Guanine aminohydrolase</fullName>
    </alternativeName>
</protein>
<dbReference type="GO" id="GO:0008892">
    <property type="term" value="F:guanine deaminase activity"/>
    <property type="evidence" value="ECO:0007669"/>
    <property type="project" value="UniProtKB-EC"/>
</dbReference>
<dbReference type="EC" id="3.5.4.3" evidence="3 7"/>
<dbReference type="Gene3D" id="3.20.20.140">
    <property type="entry name" value="Metal-dependent hydrolases"/>
    <property type="match status" value="1"/>
</dbReference>
<keyword evidence="4 8" id="KW-0479">Metal-binding</keyword>
<dbReference type="InterPro" id="IPR032466">
    <property type="entry name" value="Metal_Hydrolase"/>
</dbReference>
<dbReference type="EMBL" id="JAEKCB010000003">
    <property type="protein sequence ID" value="MBJ2117463.1"/>
    <property type="molecule type" value="Genomic_DNA"/>
</dbReference>
<evidence type="ECO:0000313" key="10">
    <source>
        <dbReference type="EMBL" id="MBJ2117463.1"/>
    </source>
</evidence>
<dbReference type="Proteomes" id="UP000619976">
    <property type="component" value="Unassembled WGS sequence"/>
</dbReference>
<organism evidence="10 11">
    <name type="scientific">Proteus penneri</name>
    <dbReference type="NCBI Taxonomy" id="102862"/>
    <lineage>
        <taxon>Bacteria</taxon>
        <taxon>Pseudomonadati</taxon>
        <taxon>Pseudomonadota</taxon>
        <taxon>Gammaproteobacteria</taxon>
        <taxon>Enterobacterales</taxon>
        <taxon>Morganellaceae</taxon>
        <taxon>Proteus</taxon>
    </lineage>
</organism>
<evidence type="ECO:0000256" key="2">
    <source>
        <dbReference type="ARBA" id="ARBA00006745"/>
    </source>
</evidence>
<comment type="caution">
    <text evidence="10">The sequence shown here is derived from an EMBL/GenBank/DDBJ whole genome shotgun (WGS) entry which is preliminary data.</text>
</comment>
<comment type="function">
    <text evidence="8">Catalyzes the hydrolytic deamination of guanine, producing xanthine and ammonia.</text>
</comment>
<dbReference type="InterPro" id="IPR051607">
    <property type="entry name" value="Metallo-dep_hydrolases"/>
</dbReference>
<feature type="domain" description="Amidohydrolase-related" evidence="9">
    <location>
        <begin position="75"/>
        <end position="456"/>
    </location>
</feature>
<sequence length="457" mass="51341">MVQNIIFRDYEKVIKAKAFTSSSADELHFIEHSLICIDKLGFIAKIYHSNEEDYLPLLSWAKNNNILHELKSDQYLLPGFIDLHVHAPQWPNLGKALDLPLDQWLQEYTFPLEARYSDLEFTRKTYQHLVQTLLENGTTTAVYFATIHRESSVELGRICLSLGQRALIGKVAMDDPNSCPDYYRDKSAKSAIEETHLFIEDIKKLSGNENNQILPVITPRFIPSCTTELLKGLGELAQETHCHVQTHCSESDWEHNYVLERYGVTDAQALNNFGLMTRKTILAHSNLISDDDINIIKSKSAGIAHCPLSNFYFANCVFPLRKALNRHVHVGLGSDIAAGHSPSIFDACRHSITASKALNDGVNSQLSAEQRGCSGSEITFKEAFWLATGGGGEVLDLPIGQLREGYLFDAMVIDTNVTSSDILIREEDSSHDILQKLIYNTQRINITDIWVGGKKVY</sequence>
<reference evidence="10 11" key="1">
    <citation type="submission" date="2020-12" db="EMBL/GenBank/DDBJ databases">
        <title>Enhanced detection system for hospital associated transmission using whole genome sequencing surveillance.</title>
        <authorList>
            <person name="Harrison L.H."/>
            <person name="Van Tyne D."/>
            <person name="Marsh J.W."/>
            <person name="Griffith M.P."/>
            <person name="Snyder D.J."/>
            <person name="Cooper V.S."/>
            <person name="Mustapha M."/>
        </authorList>
    </citation>
    <scope>NUCLEOTIDE SEQUENCE [LARGE SCALE GENOMIC DNA]</scope>
    <source>
        <strain evidence="10 11">PR00195</strain>
    </source>
</reference>
<comment type="catalytic activity">
    <reaction evidence="8">
        <text>guanine + H2O + H(+) = xanthine + NH4(+)</text>
        <dbReference type="Rhea" id="RHEA:14665"/>
        <dbReference type="ChEBI" id="CHEBI:15377"/>
        <dbReference type="ChEBI" id="CHEBI:15378"/>
        <dbReference type="ChEBI" id="CHEBI:16235"/>
        <dbReference type="ChEBI" id="CHEBI:17712"/>
        <dbReference type="ChEBI" id="CHEBI:28938"/>
        <dbReference type="EC" id="3.5.4.3"/>
    </reaction>
</comment>
<keyword evidence="11" id="KW-1185">Reference proteome</keyword>
<evidence type="ECO:0000259" key="9">
    <source>
        <dbReference type="Pfam" id="PF01979"/>
    </source>
</evidence>
<evidence type="ECO:0000256" key="1">
    <source>
        <dbReference type="ARBA" id="ARBA00004984"/>
    </source>
</evidence>
<dbReference type="Pfam" id="PF01979">
    <property type="entry name" value="Amidohydro_1"/>
    <property type="match status" value="1"/>
</dbReference>
<proteinExistence type="inferred from homology"/>
<accession>A0ABS0W6F1</accession>
<dbReference type="InterPro" id="IPR006680">
    <property type="entry name" value="Amidohydro-rel"/>
</dbReference>
<dbReference type="Gene3D" id="2.30.40.10">
    <property type="entry name" value="Urease, subunit C, domain 1"/>
    <property type="match status" value="1"/>
</dbReference>
<gene>
    <name evidence="10" type="primary">guaD</name>
    <name evidence="10" type="ORF">JFQ69_07310</name>
</gene>
<evidence type="ECO:0000256" key="7">
    <source>
        <dbReference type="NCBIfam" id="TIGR02967"/>
    </source>
</evidence>
<comment type="pathway">
    <text evidence="1 8">Purine metabolism; guanine degradation; xanthine from guanine: step 1/1.</text>
</comment>
<evidence type="ECO:0000256" key="6">
    <source>
        <dbReference type="ARBA" id="ARBA00022833"/>
    </source>
</evidence>
<evidence type="ECO:0000313" key="11">
    <source>
        <dbReference type="Proteomes" id="UP000619976"/>
    </source>
</evidence>
<dbReference type="GeneID" id="76522010"/>
<comment type="cofactor">
    <cofactor evidence="8">
        <name>Zn(2+)</name>
        <dbReference type="ChEBI" id="CHEBI:29105"/>
    </cofactor>
    <text evidence="8">Binds 1 zinc ion per subunit.</text>
</comment>
<dbReference type="PANTHER" id="PTHR11271:SF6">
    <property type="entry name" value="GUANINE DEAMINASE"/>
    <property type="match status" value="1"/>
</dbReference>
<dbReference type="RefSeq" id="WP_109848521.1">
    <property type="nucleotide sequence ID" value="NZ_CAXOKJ010000002.1"/>
</dbReference>
<dbReference type="InterPro" id="IPR011059">
    <property type="entry name" value="Metal-dep_hydrolase_composite"/>
</dbReference>
<dbReference type="SUPFAM" id="SSF51556">
    <property type="entry name" value="Metallo-dependent hydrolases"/>
    <property type="match status" value="1"/>
</dbReference>
<comment type="similarity">
    <text evidence="2 8">Belongs to the metallo-dependent hydrolases superfamily. ATZ/TRZ family.</text>
</comment>
<evidence type="ECO:0000256" key="4">
    <source>
        <dbReference type="ARBA" id="ARBA00022723"/>
    </source>
</evidence>
<evidence type="ECO:0000256" key="8">
    <source>
        <dbReference type="RuleBase" id="RU366009"/>
    </source>
</evidence>
<dbReference type="NCBIfam" id="TIGR02967">
    <property type="entry name" value="guan_deamin"/>
    <property type="match status" value="1"/>
</dbReference>
<dbReference type="PANTHER" id="PTHR11271">
    <property type="entry name" value="GUANINE DEAMINASE"/>
    <property type="match status" value="1"/>
</dbReference>
<evidence type="ECO:0000256" key="3">
    <source>
        <dbReference type="ARBA" id="ARBA00012781"/>
    </source>
</evidence>
<name>A0ABS0W6F1_9GAMM</name>
<evidence type="ECO:0000256" key="5">
    <source>
        <dbReference type="ARBA" id="ARBA00022801"/>
    </source>
</evidence>